<dbReference type="PANTHER" id="PTHR11228:SF7">
    <property type="entry name" value="PQQA PEPTIDE CYCLASE"/>
    <property type="match status" value="1"/>
</dbReference>
<sequence length="395" mass="44443">MSNFYTHLGVLDQTWLDCREIVVYGLGVMALKSMESLRRDFEIPFIIDNDPKKAGTHYAGIPILTLEQAREKLPGKKIVIASTYGVSRAIAKTLDAIGFRETLDYCALDLFAAEWYWHNRREVHLVEVHTTITEQCTFNCKNCNMFMPYFESPRHLPVRELTDDFDLFFARVDWVSGFGLLGGEPFLHPELYEILTHLCGRYAGRIGEISIITNGTIVPDQRLLELMARHNVRVHISDYSKAVPYAEKQAQVVRALMDSGVDYRVNESLVWTDFGFPDHPWRLSKEQAAAHMQSCAPVFRGLNSGRLYFCHVVWAAQRCGLYEPAGADSLCLAAIDPSSDADRRALLEYSLGSMAGGSLSFCKFCGGCGSDNRNFVQPAIQAPRGVQMHIKEAGR</sequence>
<keyword evidence="3" id="KW-0408">Iron</keyword>
<dbReference type="InterPro" id="IPR050377">
    <property type="entry name" value="Radical_SAM_PqqE_MftC-like"/>
</dbReference>
<keyword evidence="2" id="KW-0479">Metal-binding</keyword>
<dbReference type="Gene3D" id="3.40.50.720">
    <property type="entry name" value="NAD(P)-binding Rossmann-like Domain"/>
    <property type="match status" value="1"/>
</dbReference>
<dbReference type="EMBL" id="CZBE01000009">
    <property type="protein sequence ID" value="CUP66482.1"/>
    <property type="molecule type" value="Genomic_DNA"/>
</dbReference>
<gene>
    <name evidence="6" type="ORF">ERS852551_01521</name>
</gene>
<accession>A0A174PZN1</accession>
<dbReference type="GO" id="GO:0046872">
    <property type="term" value="F:metal ion binding"/>
    <property type="evidence" value="ECO:0007669"/>
    <property type="project" value="UniProtKB-KW"/>
</dbReference>
<organism evidence="6 7">
    <name type="scientific">Anaerotruncus colihominis</name>
    <dbReference type="NCBI Taxonomy" id="169435"/>
    <lineage>
        <taxon>Bacteria</taxon>
        <taxon>Bacillati</taxon>
        <taxon>Bacillota</taxon>
        <taxon>Clostridia</taxon>
        <taxon>Eubacteriales</taxon>
        <taxon>Oscillospiraceae</taxon>
        <taxon>Anaerotruncus</taxon>
    </lineage>
</organism>
<name>A0A174PZN1_9FIRM</name>
<protein>
    <submittedName>
        <fullName evidence="6">Molybdenum cofactor biosynthesis protein A</fullName>
    </submittedName>
</protein>
<dbReference type="Gene3D" id="3.20.20.70">
    <property type="entry name" value="Aldolase class I"/>
    <property type="match status" value="1"/>
</dbReference>
<feature type="domain" description="Radical SAM core" evidence="5">
    <location>
        <begin position="132"/>
        <end position="237"/>
    </location>
</feature>
<dbReference type="GeneID" id="72462553"/>
<dbReference type="GO" id="GO:0051536">
    <property type="term" value="F:iron-sulfur cluster binding"/>
    <property type="evidence" value="ECO:0007669"/>
    <property type="project" value="UniProtKB-KW"/>
</dbReference>
<proteinExistence type="predicted"/>
<dbReference type="PANTHER" id="PTHR11228">
    <property type="entry name" value="RADICAL SAM DOMAIN PROTEIN"/>
    <property type="match status" value="1"/>
</dbReference>
<evidence type="ECO:0000256" key="1">
    <source>
        <dbReference type="ARBA" id="ARBA00022691"/>
    </source>
</evidence>
<dbReference type="InterPro" id="IPR013785">
    <property type="entry name" value="Aldolase_TIM"/>
</dbReference>
<evidence type="ECO:0000313" key="6">
    <source>
        <dbReference type="EMBL" id="CUP66482.1"/>
    </source>
</evidence>
<dbReference type="AlphaFoldDB" id="A0A174PZN1"/>
<dbReference type="InterPro" id="IPR058240">
    <property type="entry name" value="rSAM_sf"/>
</dbReference>
<dbReference type="SUPFAM" id="SSF102114">
    <property type="entry name" value="Radical SAM enzymes"/>
    <property type="match status" value="1"/>
</dbReference>
<dbReference type="RefSeq" id="WP_006874292.1">
    <property type="nucleotide sequence ID" value="NZ_CABIWA010000012.1"/>
</dbReference>
<dbReference type="Pfam" id="PF04055">
    <property type="entry name" value="Radical_SAM"/>
    <property type="match status" value="1"/>
</dbReference>
<dbReference type="CDD" id="cd01335">
    <property type="entry name" value="Radical_SAM"/>
    <property type="match status" value="1"/>
</dbReference>
<dbReference type="OrthoDB" id="9810775at2"/>
<dbReference type="SFLD" id="SFLDS00029">
    <property type="entry name" value="Radical_SAM"/>
    <property type="match status" value="1"/>
</dbReference>
<dbReference type="Proteomes" id="UP000095765">
    <property type="component" value="Unassembled WGS sequence"/>
</dbReference>
<keyword evidence="4" id="KW-0411">Iron-sulfur</keyword>
<evidence type="ECO:0000259" key="5">
    <source>
        <dbReference type="Pfam" id="PF04055"/>
    </source>
</evidence>
<evidence type="ECO:0000256" key="2">
    <source>
        <dbReference type="ARBA" id="ARBA00022723"/>
    </source>
</evidence>
<evidence type="ECO:0000256" key="4">
    <source>
        <dbReference type="ARBA" id="ARBA00023014"/>
    </source>
</evidence>
<reference evidence="6 7" key="1">
    <citation type="submission" date="2015-09" db="EMBL/GenBank/DDBJ databases">
        <authorList>
            <consortium name="Pathogen Informatics"/>
        </authorList>
    </citation>
    <scope>NUCLEOTIDE SEQUENCE [LARGE SCALE GENOMIC DNA]</scope>
    <source>
        <strain evidence="6 7">2789STDY5834939</strain>
    </source>
</reference>
<keyword evidence="1" id="KW-0949">S-adenosyl-L-methionine</keyword>
<dbReference type="GO" id="GO:0003824">
    <property type="term" value="F:catalytic activity"/>
    <property type="evidence" value="ECO:0007669"/>
    <property type="project" value="InterPro"/>
</dbReference>
<dbReference type="InterPro" id="IPR007197">
    <property type="entry name" value="rSAM"/>
</dbReference>
<evidence type="ECO:0000256" key="3">
    <source>
        <dbReference type="ARBA" id="ARBA00023004"/>
    </source>
</evidence>
<evidence type="ECO:0000313" key="7">
    <source>
        <dbReference type="Proteomes" id="UP000095765"/>
    </source>
</evidence>